<accession>A0A1G2PUW8</accession>
<sequence>MFNLDMISRNAQDEVLLIGSPDLTDFASRSPTLYQMLKAANADIGMKLMIPPEELREEQIFWRSDQASFFVRSPENNRIPVIFLNSDEHTDYHQPSDTADKTDALKARNITRLAFKTLWQLSDFEGLPIYNE</sequence>
<reference evidence="2 3" key="1">
    <citation type="journal article" date="2016" name="Nat. Commun.">
        <title>Thousands of microbial genomes shed light on interconnected biogeochemical processes in an aquifer system.</title>
        <authorList>
            <person name="Anantharaman K."/>
            <person name="Brown C.T."/>
            <person name="Hug L.A."/>
            <person name="Sharon I."/>
            <person name="Castelle C.J."/>
            <person name="Probst A.J."/>
            <person name="Thomas B.C."/>
            <person name="Singh A."/>
            <person name="Wilkins M.J."/>
            <person name="Karaoz U."/>
            <person name="Brodie E.L."/>
            <person name="Williams K.H."/>
            <person name="Hubbard S.S."/>
            <person name="Banfield J.F."/>
        </authorList>
    </citation>
    <scope>NUCLEOTIDE SEQUENCE [LARGE SCALE GENOMIC DNA]</scope>
</reference>
<feature type="domain" description="Peptidase M28" evidence="1">
    <location>
        <begin position="1"/>
        <end position="116"/>
    </location>
</feature>
<dbReference type="EMBL" id="MHSW01000013">
    <property type="protein sequence ID" value="OHA52124.1"/>
    <property type="molecule type" value="Genomic_DNA"/>
</dbReference>
<dbReference type="SUPFAM" id="SSF53187">
    <property type="entry name" value="Zn-dependent exopeptidases"/>
    <property type="match status" value="1"/>
</dbReference>
<evidence type="ECO:0000313" key="2">
    <source>
        <dbReference type="EMBL" id="OHA52124.1"/>
    </source>
</evidence>
<comment type="caution">
    <text evidence="2">The sequence shown here is derived from an EMBL/GenBank/DDBJ whole genome shotgun (WGS) entry which is preliminary data.</text>
</comment>
<dbReference type="Gene3D" id="3.40.630.10">
    <property type="entry name" value="Zn peptidases"/>
    <property type="match status" value="1"/>
</dbReference>
<name>A0A1G2PUW8_9BACT</name>
<evidence type="ECO:0000259" key="1">
    <source>
        <dbReference type="Pfam" id="PF04389"/>
    </source>
</evidence>
<proteinExistence type="predicted"/>
<organism evidence="2 3">
    <name type="scientific">Candidatus Terrybacteria bacterium RIFCSPLOWO2_01_FULL_40_23</name>
    <dbReference type="NCBI Taxonomy" id="1802366"/>
    <lineage>
        <taxon>Bacteria</taxon>
        <taxon>Candidatus Terryibacteriota</taxon>
    </lineage>
</organism>
<evidence type="ECO:0000313" key="3">
    <source>
        <dbReference type="Proteomes" id="UP000176951"/>
    </source>
</evidence>
<dbReference type="Pfam" id="PF04389">
    <property type="entry name" value="Peptidase_M28"/>
    <property type="match status" value="1"/>
</dbReference>
<protein>
    <recommendedName>
        <fullName evidence="1">Peptidase M28 domain-containing protein</fullName>
    </recommendedName>
</protein>
<gene>
    <name evidence="2" type="ORF">A3A97_00810</name>
</gene>
<dbReference type="Proteomes" id="UP000176951">
    <property type="component" value="Unassembled WGS sequence"/>
</dbReference>
<dbReference type="InterPro" id="IPR007484">
    <property type="entry name" value="Peptidase_M28"/>
</dbReference>
<dbReference type="AlphaFoldDB" id="A0A1G2PUW8"/>